<dbReference type="SUPFAM" id="SSF56176">
    <property type="entry name" value="FAD-binding/transporter-associated domain-like"/>
    <property type="match status" value="1"/>
</dbReference>
<dbReference type="PANTHER" id="PTHR42659">
    <property type="entry name" value="XANTHINE DEHYDROGENASE SUBUNIT C-RELATED"/>
    <property type="match status" value="1"/>
</dbReference>
<dbReference type="InterPro" id="IPR005107">
    <property type="entry name" value="CO_DH_flav_C"/>
</dbReference>
<keyword evidence="2" id="KW-0274">FAD</keyword>
<keyword evidence="5" id="KW-1185">Reference proteome</keyword>
<dbReference type="RefSeq" id="WP_075148186.1">
    <property type="nucleotide sequence ID" value="NZ_CP018839.1"/>
</dbReference>
<evidence type="ECO:0000313" key="5">
    <source>
        <dbReference type="Proteomes" id="UP000185739"/>
    </source>
</evidence>
<protein>
    <submittedName>
        <fullName evidence="4">Molybdopterin oxidoreductase, FAD binding subunit IaaI</fullName>
    </submittedName>
</protein>
<dbReference type="GO" id="GO:0016491">
    <property type="term" value="F:oxidoreductase activity"/>
    <property type="evidence" value="ECO:0007669"/>
    <property type="project" value="UniProtKB-KW"/>
</dbReference>
<organism evidence="4 5">
    <name type="scientific">Thauera chlorobenzoica</name>
    <dbReference type="NCBI Taxonomy" id="96773"/>
    <lineage>
        <taxon>Bacteria</taxon>
        <taxon>Pseudomonadati</taxon>
        <taxon>Pseudomonadota</taxon>
        <taxon>Betaproteobacteria</taxon>
        <taxon>Rhodocyclales</taxon>
        <taxon>Zoogloeaceae</taxon>
        <taxon>Thauera</taxon>
    </lineage>
</organism>
<dbReference type="Gene3D" id="3.30.465.10">
    <property type="match status" value="1"/>
</dbReference>
<dbReference type="Gene3D" id="3.30.43.10">
    <property type="entry name" value="Uridine Diphospho-n-acetylenolpyruvylglucosamine Reductase, domain 2"/>
    <property type="match status" value="1"/>
</dbReference>
<evidence type="ECO:0000256" key="2">
    <source>
        <dbReference type="ARBA" id="ARBA00022827"/>
    </source>
</evidence>
<dbReference type="InterPro" id="IPR036318">
    <property type="entry name" value="FAD-bd_PCMH-like_sf"/>
</dbReference>
<gene>
    <name evidence="4" type="ORF">Tchl_1904</name>
</gene>
<keyword evidence="1" id="KW-0285">Flavoprotein</keyword>
<dbReference type="InterPro" id="IPR016169">
    <property type="entry name" value="FAD-bd_PCMH_sub2"/>
</dbReference>
<dbReference type="InterPro" id="IPR036683">
    <property type="entry name" value="CO_DH_flav_C_dom_sf"/>
</dbReference>
<dbReference type="InterPro" id="IPR002346">
    <property type="entry name" value="Mopterin_DH_FAD-bd"/>
</dbReference>
<evidence type="ECO:0000256" key="3">
    <source>
        <dbReference type="ARBA" id="ARBA00023002"/>
    </source>
</evidence>
<accession>A0A1H5X9V2</accession>
<dbReference type="GO" id="GO:0071949">
    <property type="term" value="F:FAD binding"/>
    <property type="evidence" value="ECO:0007669"/>
    <property type="project" value="InterPro"/>
</dbReference>
<sequence length="289" mass="31102">MNTIERYLAPTCLEEALDCLHRHDGVTILAGGTDLMPQSRAGRIRIQPTLLNIRRIPELQGITLEDGALRIGALTTITELLASELVRTRLPALAEACNRFASDQIRNTATIGGNISNASPAGDTLVPLLALDAEVELAAKPNGHIARRRLPIANYFTGPGRTRREPHELLAGVRIPLPAPGRVAHFFKFGTRPALDISTISIAIAGTLVDGALGDVRVAFGAVAPTPVRARRTEAVLEGRPLTPATIEGAAAVARDEVDPIDDVRASAWYRKELIHNMTKRMLDHVAQA</sequence>
<dbReference type="Pfam" id="PF00941">
    <property type="entry name" value="FAD_binding_5"/>
    <property type="match status" value="1"/>
</dbReference>
<evidence type="ECO:0000313" key="4">
    <source>
        <dbReference type="EMBL" id="APR04751.1"/>
    </source>
</evidence>
<dbReference type="Proteomes" id="UP000185739">
    <property type="component" value="Chromosome"/>
</dbReference>
<keyword evidence="3" id="KW-0560">Oxidoreductase</keyword>
<dbReference type="KEGG" id="tcl:Tchl_1904"/>
<dbReference type="Pfam" id="PF03450">
    <property type="entry name" value="CO_deh_flav_C"/>
    <property type="match status" value="1"/>
</dbReference>
<dbReference type="InterPro" id="IPR051312">
    <property type="entry name" value="Diverse_Substr_Oxidored"/>
</dbReference>
<evidence type="ECO:0000256" key="1">
    <source>
        <dbReference type="ARBA" id="ARBA00022630"/>
    </source>
</evidence>
<reference evidence="4 5" key="1">
    <citation type="submission" date="2016-12" db="EMBL/GenBank/DDBJ databases">
        <title>Complete genome sequence of Thauera chlorobenzoica, a Betaproteobacterium degrading haloaromatics anaerobically to CO2 and halides.</title>
        <authorList>
            <person name="Goris T."/>
            <person name="Mergelsberg M."/>
            <person name="Boll M."/>
        </authorList>
    </citation>
    <scope>NUCLEOTIDE SEQUENCE [LARGE SCALE GENOMIC DNA]</scope>
    <source>
        <strain evidence="4 5">3CB1</strain>
    </source>
</reference>
<dbReference type="SMART" id="SM01092">
    <property type="entry name" value="CO_deh_flav_C"/>
    <property type="match status" value="1"/>
</dbReference>
<dbReference type="OrthoDB" id="9179439at2"/>
<dbReference type="SUPFAM" id="SSF55447">
    <property type="entry name" value="CO dehydrogenase flavoprotein C-terminal domain-like"/>
    <property type="match status" value="1"/>
</dbReference>
<dbReference type="STRING" id="96773.Tchl_1904"/>
<dbReference type="Gene3D" id="3.30.390.50">
    <property type="entry name" value="CO dehydrogenase flavoprotein, C-terminal domain"/>
    <property type="match status" value="1"/>
</dbReference>
<proteinExistence type="predicted"/>
<name>A0A1H5X9V2_9RHOO</name>
<dbReference type="FunFam" id="3.30.465.10:FF:000017">
    <property type="entry name" value="Xanthine dehydrogenase, FAD binding subunit"/>
    <property type="match status" value="1"/>
</dbReference>
<dbReference type="InterPro" id="IPR016167">
    <property type="entry name" value="FAD-bd_PCMH_sub1"/>
</dbReference>
<dbReference type="InterPro" id="IPR016166">
    <property type="entry name" value="FAD-bd_PCMH"/>
</dbReference>
<dbReference type="PROSITE" id="PS51387">
    <property type="entry name" value="FAD_PCMH"/>
    <property type="match status" value="1"/>
</dbReference>
<dbReference type="PANTHER" id="PTHR42659:SF9">
    <property type="entry name" value="XANTHINE DEHYDROGENASE FAD-BINDING SUBUNIT XDHB-RELATED"/>
    <property type="match status" value="1"/>
</dbReference>
<dbReference type="EMBL" id="CP018839">
    <property type="protein sequence ID" value="APR04751.1"/>
    <property type="molecule type" value="Genomic_DNA"/>
</dbReference>
<dbReference type="AlphaFoldDB" id="A0A1H5X9V2"/>